<feature type="binding site" evidence="15">
    <location>
        <position position="1140"/>
    </location>
    <ligand>
        <name>Mg(2+)</name>
        <dbReference type="ChEBI" id="CHEBI:18420"/>
    </ligand>
</feature>
<dbReference type="EC" id="5.6.2.4" evidence="15"/>
<comment type="subunit">
    <text evidence="15">Heterotrimer of RecB, RecC and RecD. All subunits contribute to DNA-binding. Interacts with RecA.</text>
</comment>
<evidence type="ECO:0000256" key="12">
    <source>
        <dbReference type="ARBA" id="ARBA00023235"/>
    </source>
</evidence>
<dbReference type="SUPFAM" id="SSF52540">
    <property type="entry name" value="P-loop containing nucleoside triphosphate hydrolases"/>
    <property type="match status" value="1"/>
</dbReference>
<dbReference type="NCBIfam" id="TIGR00609">
    <property type="entry name" value="recB"/>
    <property type="match status" value="1"/>
</dbReference>
<sequence length="1236" mass="137019">MMSTDDTVQDLAPLRFPLWGSRLIEASAGTGKTWTMAALYVRLVLGHGGEAAYPQALRPDQILVMTFTRAATRELSDRIRARLVQAAQAFRGSLSAQDEDGFLKALKTDWPESQWPQAAWRLEQAASSMDDAAIHTIDAWCQRMLREHALDSGSLFDETLQPDEQALRQQALQDVWRQQAYPLSPTQMAALASVWPSLDAMEADLKDLLPHTLPDSPHANLAQALDDVGGERLRRVQAARQGWAERIVAMSQWFEVQLASKDWNGNKLRSTSVQKWLDALASWAQQEGAESLDLKALGAGAEKLRPEGLLGCRAKHAADPVLPPLFAEFAQLMDELATLPELAPALRCVATHAVQRRLRALQQARRELGFGEVQERLAKALAGPQGARLRERIVAQTPVALIDEFQDTSALQYRIFDALFHTAANDPATALLLIGDPKQSIYRFRGADIASYLQARRATKGRHYRLGTNFRSSTAVVQAVNALFEQAERRDANRGAFAYREADGRNPLPFTPVQAQGRRERWVVGGVDQAALTVCWDGELLNGDAYRARMAALAAERICTWLMDEGAGFDSQTPNQGFVRLRPADIAVLVPGRREAQAMRRALRARALPSVYLSDRESVFDSQEALDMLRWLQAVAQPGDLGLVRAAWASSTWALSLPELQRMAQDDALLDERCELMRSLQHIWRSQGVLPMWRQTLHRLGLPQRWLAQLGGERRLSNVLHLAELMQQASQDALAVPGEAGLIRWLTQHVLEARAGRSQAEDQIVRLESDADLVKIVTIHQSKGLEYPLVLMPFAGHFRPLQKSGVKAVQRALPDSADKQWDLNPSDETKAAEDHERLREELRLLYVGLTRARHALWLGFAPLRHQNSKLPQGHRSALGRLLLGPEEVDVRALEAAVDDWPGRRTLGAALRIEPAQDPAPLTRWAAAEAPPALAPSRPYAGGFDTRWGVASFSSLVRAMGTHSAALTPLPRQAAEDEALADAPDVPPPPTPVALAPWHRFERGALAGNFLHEQLEWLAHHHFAWGPGTDVALRQRFERAGRSAQADDGVAWLQALLAAPLCDEAAQGPGVPAPALQRVMAEMEFWLPAAQLDAPEVHRLCQTQLWPDLPRPALPQRQLHGLVMGFADLVVEHEGRFWVLDYKSNHLGSQDAAYTPERMAQAFVEARYDVQAVLYLLALHRLLRSRLGAAYQPEQHLGGALYWFIRGVAAPSHGVLTVPTPWPLLHALDAMLEGQPC</sequence>
<dbReference type="GO" id="GO:0008854">
    <property type="term" value="F:exodeoxyribonuclease V activity"/>
    <property type="evidence" value="ECO:0007669"/>
    <property type="project" value="UniProtKB-EC"/>
</dbReference>
<keyword evidence="9 15" id="KW-0460">Magnesium</keyword>
<protein>
    <recommendedName>
        <fullName evidence="15">RecBCD enzyme subunit RecB</fullName>
        <ecNumber evidence="15">3.1.11.5</ecNumber>
        <ecNumber evidence="15">5.6.2.4</ecNumber>
    </recommendedName>
    <alternativeName>
        <fullName evidence="15">DNA 3'-5' helicase subunit RecB</fullName>
    </alternativeName>
    <alternativeName>
        <fullName evidence="15">Exonuclease V subunit RecB</fullName>
        <shortName evidence="15">ExoV subunit RecB</shortName>
    </alternativeName>
    <alternativeName>
        <fullName evidence="15">Helicase/nuclease RecBCD subunit RecB</fullName>
    </alternativeName>
</protein>
<comment type="domain">
    <text evidence="15">The C-terminal domain has nuclease activity and interacts with RecD. It interacts with RecA, facilitating its loading onto ssDNA.</text>
</comment>
<accession>A0ABS5E0F0</accession>
<evidence type="ECO:0000259" key="18">
    <source>
        <dbReference type="PROSITE" id="PS51217"/>
    </source>
</evidence>
<dbReference type="Pfam" id="PF12705">
    <property type="entry name" value="PDDEXK_1"/>
    <property type="match status" value="1"/>
</dbReference>
<evidence type="ECO:0000256" key="16">
    <source>
        <dbReference type="PROSITE-ProRule" id="PRU00560"/>
    </source>
</evidence>
<dbReference type="InterPro" id="IPR011604">
    <property type="entry name" value="PDDEXK-like_dom_sf"/>
</dbReference>
<dbReference type="HAMAP" id="MF_01485">
    <property type="entry name" value="RecB"/>
    <property type="match status" value="1"/>
</dbReference>
<evidence type="ECO:0000313" key="19">
    <source>
        <dbReference type="EMBL" id="MBQ0936875.1"/>
    </source>
</evidence>
<feature type="active site" description="For nuclease activity" evidence="15">
    <location>
        <position position="1140"/>
    </location>
</feature>
<evidence type="ECO:0000256" key="8">
    <source>
        <dbReference type="ARBA" id="ARBA00022840"/>
    </source>
</evidence>
<dbReference type="EC" id="3.1.11.5" evidence="15"/>
<evidence type="ECO:0000256" key="7">
    <source>
        <dbReference type="ARBA" id="ARBA00022839"/>
    </source>
</evidence>
<evidence type="ECO:0000256" key="3">
    <source>
        <dbReference type="ARBA" id="ARBA00022741"/>
    </source>
</evidence>
<evidence type="ECO:0000256" key="13">
    <source>
        <dbReference type="ARBA" id="ARBA00034617"/>
    </source>
</evidence>
<dbReference type="Gene3D" id="3.90.320.10">
    <property type="match status" value="1"/>
</dbReference>
<comment type="domain">
    <text evidence="15">The N-terminal DNA-binding domain is a ssDNA-dependent ATPase and has ATP-dependent 3'-5' helicase function. This domain interacts with RecC.</text>
</comment>
<comment type="miscellaneous">
    <text evidence="15">In the RecBCD complex, RecB has a slow 3'-5' helicase, an exonuclease activity and loads RecA onto ssDNA, RecD has a fast 5'-3' helicase activity, while RecC stimulates the ATPase and processivity of the RecB helicase and contributes to recognition of the Chi site.</text>
</comment>
<dbReference type="InterPro" id="IPR004586">
    <property type="entry name" value="RecB"/>
</dbReference>
<evidence type="ECO:0000256" key="6">
    <source>
        <dbReference type="ARBA" id="ARBA00022806"/>
    </source>
</evidence>
<feature type="binding site" evidence="15">
    <location>
        <position position="1127"/>
    </location>
    <ligand>
        <name>Mg(2+)</name>
        <dbReference type="ChEBI" id="CHEBI:18420"/>
    </ligand>
</feature>
<keyword evidence="11 15" id="KW-0234">DNA repair</keyword>
<feature type="binding site" evidence="16">
    <location>
        <begin position="26"/>
        <end position="33"/>
    </location>
    <ligand>
        <name>ATP</name>
        <dbReference type="ChEBI" id="CHEBI:30616"/>
    </ligand>
</feature>
<dbReference type="InterPro" id="IPR014016">
    <property type="entry name" value="UvrD-like_ATP-bd"/>
</dbReference>
<organism evidence="19 20">
    <name type="scientific">Ideonella paludis</name>
    <dbReference type="NCBI Taxonomy" id="1233411"/>
    <lineage>
        <taxon>Bacteria</taxon>
        <taxon>Pseudomonadati</taxon>
        <taxon>Pseudomonadota</taxon>
        <taxon>Betaproteobacteria</taxon>
        <taxon>Burkholderiales</taxon>
        <taxon>Sphaerotilaceae</taxon>
        <taxon>Ideonella</taxon>
    </lineage>
</organism>
<evidence type="ECO:0000256" key="15">
    <source>
        <dbReference type="HAMAP-Rule" id="MF_01485"/>
    </source>
</evidence>
<comment type="similarity">
    <text evidence="15">Belongs to the helicase family. UvrD subfamily.</text>
</comment>
<reference evidence="19 20" key="1">
    <citation type="submission" date="2021-04" db="EMBL/GenBank/DDBJ databases">
        <title>The genome sequence of type strain Ideonella paludis KCTC 32238.</title>
        <authorList>
            <person name="Liu Y."/>
        </authorList>
    </citation>
    <scope>NUCLEOTIDE SEQUENCE [LARGE SCALE GENOMIC DNA]</scope>
    <source>
        <strain evidence="19 20">KCTC 32238</strain>
    </source>
</reference>
<feature type="domain" description="UvrD-like helicase C-terminal" evidence="18">
    <location>
        <begin position="474"/>
        <end position="784"/>
    </location>
</feature>
<name>A0ABS5E0F0_9BURK</name>
<keyword evidence="7 15" id="KW-0269">Exonuclease</keyword>
<evidence type="ECO:0000256" key="5">
    <source>
        <dbReference type="ARBA" id="ARBA00022801"/>
    </source>
</evidence>
<dbReference type="Gene3D" id="3.40.50.300">
    <property type="entry name" value="P-loop containing nucleotide triphosphate hydrolases"/>
    <property type="match status" value="2"/>
</dbReference>
<keyword evidence="3 15" id="KW-0547">Nucleotide-binding</keyword>
<keyword evidence="20" id="KW-1185">Reference proteome</keyword>
<dbReference type="PROSITE" id="PS51217">
    <property type="entry name" value="UVRD_HELICASE_CTER"/>
    <property type="match status" value="1"/>
</dbReference>
<evidence type="ECO:0000256" key="9">
    <source>
        <dbReference type="ARBA" id="ARBA00022842"/>
    </source>
</evidence>
<comment type="cofactor">
    <cofactor evidence="15">
        <name>Mg(2+)</name>
        <dbReference type="ChEBI" id="CHEBI:18420"/>
    </cofactor>
    <text evidence="15">Binds 1 Mg(2+) ion per subunit.</text>
</comment>
<dbReference type="InterPro" id="IPR000212">
    <property type="entry name" value="DNA_helicase_UvrD/REP"/>
</dbReference>
<comment type="catalytic activity">
    <reaction evidence="14 15">
        <text>ATP + H2O = ADP + phosphate + H(+)</text>
        <dbReference type="Rhea" id="RHEA:13065"/>
        <dbReference type="ChEBI" id="CHEBI:15377"/>
        <dbReference type="ChEBI" id="CHEBI:15378"/>
        <dbReference type="ChEBI" id="CHEBI:30616"/>
        <dbReference type="ChEBI" id="CHEBI:43474"/>
        <dbReference type="ChEBI" id="CHEBI:456216"/>
        <dbReference type="EC" id="5.6.2.4"/>
    </reaction>
</comment>
<gene>
    <name evidence="15 19" type="primary">recB</name>
    <name evidence="19" type="ORF">KAK11_16230</name>
</gene>
<feature type="region of interest" description="Nuclease activity, interacts with RecD and RecA" evidence="15">
    <location>
        <begin position="946"/>
        <end position="1236"/>
    </location>
</feature>
<evidence type="ECO:0000256" key="14">
    <source>
        <dbReference type="ARBA" id="ARBA00048988"/>
    </source>
</evidence>
<dbReference type="RefSeq" id="WP_210810271.1">
    <property type="nucleotide sequence ID" value="NZ_JAGQDG010000006.1"/>
</dbReference>
<evidence type="ECO:0000256" key="11">
    <source>
        <dbReference type="ARBA" id="ARBA00023204"/>
    </source>
</evidence>
<keyword evidence="12 15" id="KW-0413">Isomerase</keyword>
<evidence type="ECO:0000313" key="20">
    <source>
        <dbReference type="Proteomes" id="UP000672097"/>
    </source>
</evidence>
<dbReference type="InterPro" id="IPR027417">
    <property type="entry name" value="P-loop_NTPase"/>
</dbReference>
<dbReference type="CDD" id="cd22352">
    <property type="entry name" value="RecB_C-like"/>
    <property type="match status" value="1"/>
</dbReference>
<dbReference type="PANTHER" id="PTHR11070">
    <property type="entry name" value="UVRD / RECB / PCRA DNA HELICASE FAMILY MEMBER"/>
    <property type="match status" value="1"/>
</dbReference>
<comment type="catalytic activity">
    <reaction evidence="15">
        <text>Exonucleolytic cleavage (in the presence of ATP) in either 5'- to 3'- or 3'- to 5'-direction to yield 5'-phosphooligonucleotides.</text>
        <dbReference type="EC" id="3.1.11.5"/>
    </reaction>
</comment>
<dbReference type="PANTHER" id="PTHR11070:SF23">
    <property type="entry name" value="RECBCD ENZYME SUBUNIT RECB"/>
    <property type="match status" value="1"/>
</dbReference>
<dbReference type="Proteomes" id="UP000672097">
    <property type="component" value="Unassembled WGS sequence"/>
</dbReference>
<keyword evidence="8 15" id="KW-0067">ATP-binding</keyword>
<evidence type="ECO:0000259" key="17">
    <source>
        <dbReference type="PROSITE" id="PS51198"/>
    </source>
</evidence>
<dbReference type="PROSITE" id="PS51198">
    <property type="entry name" value="UVRD_HELICASE_ATP_BIND"/>
    <property type="match status" value="1"/>
</dbReference>
<dbReference type="SUPFAM" id="SSF52980">
    <property type="entry name" value="Restriction endonuclease-like"/>
    <property type="match status" value="1"/>
</dbReference>
<dbReference type="Pfam" id="PF13361">
    <property type="entry name" value="UvrD_C"/>
    <property type="match status" value="1"/>
</dbReference>
<keyword evidence="6 15" id="KW-0347">Helicase</keyword>
<dbReference type="Gene3D" id="1.10.3170.10">
    <property type="entry name" value="Recbcd, chain B, domain 2"/>
    <property type="match status" value="1"/>
</dbReference>
<dbReference type="InterPro" id="IPR014017">
    <property type="entry name" value="DNA_helicase_UvrD-like_C"/>
</dbReference>
<dbReference type="InterPro" id="IPR011335">
    <property type="entry name" value="Restrct_endonuc-II-like"/>
</dbReference>
<evidence type="ECO:0000256" key="4">
    <source>
        <dbReference type="ARBA" id="ARBA00022763"/>
    </source>
</evidence>
<comment type="catalytic activity">
    <reaction evidence="13 15">
        <text>Couples ATP hydrolysis with the unwinding of duplex DNA by translocating in the 3'-5' direction.</text>
        <dbReference type="EC" id="5.6.2.4"/>
    </reaction>
</comment>
<dbReference type="EMBL" id="JAGQDG010000006">
    <property type="protein sequence ID" value="MBQ0936875.1"/>
    <property type="molecule type" value="Genomic_DNA"/>
</dbReference>
<keyword evidence="10 15" id="KW-0238">DNA-binding</keyword>
<evidence type="ECO:0000256" key="1">
    <source>
        <dbReference type="ARBA" id="ARBA00022722"/>
    </source>
</evidence>
<dbReference type="Pfam" id="PF00580">
    <property type="entry name" value="UvrD-helicase"/>
    <property type="match status" value="1"/>
</dbReference>
<keyword evidence="2 15" id="KW-0479">Metal-binding</keyword>
<proteinExistence type="inferred from homology"/>
<keyword evidence="1 15" id="KW-0540">Nuclease</keyword>
<evidence type="ECO:0000256" key="10">
    <source>
        <dbReference type="ARBA" id="ARBA00023125"/>
    </source>
</evidence>
<keyword evidence="5 15" id="KW-0378">Hydrolase</keyword>
<keyword evidence="4 15" id="KW-0227">DNA damage</keyword>
<feature type="domain" description="UvrD-like helicase ATP-binding" evidence="17">
    <location>
        <begin position="5"/>
        <end position="473"/>
    </location>
</feature>
<feature type="binding site" evidence="15">
    <location>
        <position position="1011"/>
    </location>
    <ligand>
        <name>Mg(2+)</name>
        <dbReference type="ChEBI" id="CHEBI:18420"/>
    </ligand>
</feature>
<dbReference type="InterPro" id="IPR038726">
    <property type="entry name" value="PDDEXK_AddAB-type"/>
</dbReference>
<comment type="function">
    <text evidence="15">A helicase/nuclease that prepares dsDNA breaks (DSB) for recombinational DNA repair. Binds to DSBs and unwinds DNA via a highly rapid and processive ATP-dependent bidirectional helicase activity. Unwinds dsDNA until it encounters a Chi (crossover hotspot instigator) sequence from the 3' direction. Cuts ssDNA a few nucleotides 3' to the Chi site. The properties and activities of the enzyme are changed at Chi. The Chi-altered holoenzyme produces a long 3'-ssDNA overhang and facilitates RecA-binding to the ssDNA for homologous DNA recombination and repair. Holoenzyme degrades any linearized DNA that is unable to undergo homologous recombination. In the holoenzyme this subunit contributes ATPase, 3'-5' helicase, exonuclease activity and loads RecA onto ssDNA.</text>
</comment>
<comment type="caution">
    <text evidence="19">The sequence shown here is derived from an EMBL/GenBank/DDBJ whole genome shotgun (WGS) entry which is preliminary data.</text>
</comment>
<feature type="region of interest" description="DNA-binding and helicase activity, interacts with RecC" evidence="15">
    <location>
        <begin position="1"/>
        <end position="883"/>
    </location>
</feature>
<evidence type="ECO:0000256" key="2">
    <source>
        <dbReference type="ARBA" id="ARBA00022723"/>
    </source>
</evidence>
<dbReference type="Gene3D" id="1.10.486.10">
    <property type="entry name" value="PCRA, domain 4"/>
    <property type="match status" value="1"/>
</dbReference>